<evidence type="ECO:0000259" key="5">
    <source>
        <dbReference type="PROSITE" id="PS50949"/>
    </source>
</evidence>
<dbReference type="Pfam" id="PF00392">
    <property type="entry name" value="GntR"/>
    <property type="match status" value="1"/>
</dbReference>
<accession>A0A1I3EKH7</accession>
<feature type="region of interest" description="Disordered" evidence="4">
    <location>
        <begin position="1"/>
        <end position="30"/>
    </location>
</feature>
<evidence type="ECO:0000313" key="6">
    <source>
        <dbReference type="EMBL" id="SFH99211.1"/>
    </source>
</evidence>
<dbReference type="Gene3D" id="1.10.10.10">
    <property type="entry name" value="Winged helix-like DNA-binding domain superfamily/Winged helix DNA-binding domain"/>
    <property type="match status" value="1"/>
</dbReference>
<dbReference type="GO" id="GO:0003677">
    <property type="term" value="F:DNA binding"/>
    <property type="evidence" value="ECO:0007669"/>
    <property type="project" value="UniProtKB-KW"/>
</dbReference>
<dbReference type="InterPro" id="IPR036388">
    <property type="entry name" value="WH-like_DNA-bd_sf"/>
</dbReference>
<proteinExistence type="predicted"/>
<dbReference type="PANTHER" id="PTHR43537">
    <property type="entry name" value="TRANSCRIPTIONAL REGULATOR, GNTR FAMILY"/>
    <property type="match status" value="1"/>
</dbReference>
<dbReference type="PROSITE" id="PS50949">
    <property type="entry name" value="HTH_GNTR"/>
    <property type="match status" value="1"/>
</dbReference>
<evidence type="ECO:0000256" key="3">
    <source>
        <dbReference type="ARBA" id="ARBA00023163"/>
    </source>
</evidence>
<organism evidence="6 7">
    <name type="scientific">Paraburkholderia megapolitana</name>
    <dbReference type="NCBI Taxonomy" id="420953"/>
    <lineage>
        <taxon>Bacteria</taxon>
        <taxon>Pseudomonadati</taxon>
        <taxon>Pseudomonadota</taxon>
        <taxon>Betaproteobacteria</taxon>
        <taxon>Burkholderiales</taxon>
        <taxon>Burkholderiaceae</taxon>
        <taxon>Paraburkholderia</taxon>
    </lineage>
</organism>
<keyword evidence="3" id="KW-0804">Transcription</keyword>
<feature type="domain" description="HTH gntR-type" evidence="5">
    <location>
        <begin position="35"/>
        <end position="102"/>
    </location>
</feature>
<reference evidence="6 7" key="1">
    <citation type="submission" date="2016-10" db="EMBL/GenBank/DDBJ databases">
        <authorList>
            <person name="de Groot N.N."/>
        </authorList>
    </citation>
    <scope>NUCLEOTIDE SEQUENCE [LARGE SCALE GENOMIC DNA]</scope>
    <source>
        <strain evidence="6 7">LMG 23650</strain>
    </source>
</reference>
<evidence type="ECO:0000256" key="1">
    <source>
        <dbReference type="ARBA" id="ARBA00023015"/>
    </source>
</evidence>
<dbReference type="STRING" id="420953.SAMN05192543_101919"/>
<sequence>MPKSNQRTTGARAVVRTSAGRNAEVSEVPSKKRAGDTSVIIFNSLREDILNGKIPPGGQLLQASVARDFGTSRGPVREALQRLQQEQLVIAKANQRYSVAPFEIADYESLLSLKLLNMTIAIRVCVPLLADAQIRVLRQCVEQMNASLEHAPEEWEAAYRTFSRTIVAPAGERMGSLIGSFIDNLQRYRAHAIARFPSVIRIDGSELSHVLAAVKARDAELASRHYANYFCRLAMLILAGVAPRYDPSILRATASALLGDDDQSKPI</sequence>
<dbReference type="SUPFAM" id="SSF48008">
    <property type="entry name" value="GntR ligand-binding domain-like"/>
    <property type="match status" value="1"/>
</dbReference>
<dbReference type="InterPro" id="IPR008920">
    <property type="entry name" value="TF_FadR/GntR_C"/>
</dbReference>
<protein>
    <submittedName>
        <fullName evidence="6">DNA-binding transcriptional regulator, GntR family</fullName>
    </submittedName>
</protein>
<evidence type="ECO:0000256" key="2">
    <source>
        <dbReference type="ARBA" id="ARBA00023125"/>
    </source>
</evidence>
<dbReference type="SMART" id="SM00345">
    <property type="entry name" value="HTH_GNTR"/>
    <property type="match status" value="1"/>
</dbReference>
<gene>
    <name evidence="6" type="ORF">SAMN05192543_101919</name>
</gene>
<dbReference type="InterPro" id="IPR000524">
    <property type="entry name" value="Tscrpt_reg_HTH_GntR"/>
</dbReference>
<evidence type="ECO:0000256" key="4">
    <source>
        <dbReference type="SAM" id="MobiDB-lite"/>
    </source>
</evidence>
<dbReference type="Gene3D" id="1.20.120.530">
    <property type="entry name" value="GntR ligand-binding domain-like"/>
    <property type="match status" value="1"/>
</dbReference>
<keyword evidence="2 6" id="KW-0238">DNA-binding</keyword>
<name>A0A1I3EKH7_9BURK</name>
<dbReference type="GO" id="GO:0003700">
    <property type="term" value="F:DNA-binding transcription factor activity"/>
    <property type="evidence" value="ECO:0007669"/>
    <property type="project" value="InterPro"/>
</dbReference>
<evidence type="ECO:0000313" key="7">
    <source>
        <dbReference type="Proteomes" id="UP000199548"/>
    </source>
</evidence>
<dbReference type="OrthoDB" id="6536663at2"/>
<dbReference type="InterPro" id="IPR011711">
    <property type="entry name" value="GntR_C"/>
</dbReference>
<dbReference type="PANTHER" id="PTHR43537:SF5">
    <property type="entry name" value="UXU OPERON TRANSCRIPTIONAL REGULATOR"/>
    <property type="match status" value="1"/>
</dbReference>
<dbReference type="InterPro" id="IPR036390">
    <property type="entry name" value="WH_DNA-bd_sf"/>
</dbReference>
<dbReference type="Pfam" id="PF07729">
    <property type="entry name" value="FCD"/>
    <property type="match status" value="1"/>
</dbReference>
<keyword evidence="7" id="KW-1185">Reference proteome</keyword>
<dbReference type="EMBL" id="FOQU01000001">
    <property type="protein sequence ID" value="SFH99211.1"/>
    <property type="molecule type" value="Genomic_DNA"/>
</dbReference>
<dbReference type="Proteomes" id="UP000199548">
    <property type="component" value="Unassembled WGS sequence"/>
</dbReference>
<keyword evidence="1" id="KW-0805">Transcription regulation</keyword>
<dbReference type="AlphaFoldDB" id="A0A1I3EKH7"/>
<dbReference type="SUPFAM" id="SSF46785">
    <property type="entry name" value="Winged helix' DNA-binding domain"/>
    <property type="match status" value="1"/>
</dbReference>